<dbReference type="Proteomes" id="UP001189429">
    <property type="component" value="Unassembled WGS sequence"/>
</dbReference>
<protein>
    <submittedName>
        <fullName evidence="3">Uncharacterized protein</fullName>
    </submittedName>
</protein>
<keyword evidence="1" id="KW-0472">Membrane</keyword>
<comment type="caution">
    <text evidence="3">The sequence shown here is derived from an EMBL/GenBank/DDBJ whole genome shotgun (WGS) entry which is preliminary data.</text>
</comment>
<feature type="transmembrane region" description="Helical" evidence="1">
    <location>
        <begin position="50"/>
        <end position="68"/>
    </location>
</feature>
<gene>
    <name evidence="3" type="ORF">PCOR1329_LOCUS64440</name>
</gene>
<keyword evidence="4" id="KW-1185">Reference proteome</keyword>
<organism evidence="3 4">
    <name type="scientific">Prorocentrum cordatum</name>
    <dbReference type="NCBI Taxonomy" id="2364126"/>
    <lineage>
        <taxon>Eukaryota</taxon>
        <taxon>Sar</taxon>
        <taxon>Alveolata</taxon>
        <taxon>Dinophyceae</taxon>
        <taxon>Prorocentrales</taxon>
        <taxon>Prorocentraceae</taxon>
        <taxon>Prorocentrum</taxon>
    </lineage>
</organism>
<feature type="chain" id="PRO_5047239102" evidence="2">
    <location>
        <begin position="41"/>
        <end position="112"/>
    </location>
</feature>
<evidence type="ECO:0000313" key="4">
    <source>
        <dbReference type="Proteomes" id="UP001189429"/>
    </source>
</evidence>
<accession>A0ABN9W6A8</accession>
<keyword evidence="1" id="KW-1133">Transmembrane helix</keyword>
<reference evidence="3" key="1">
    <citation type="submission" date="2023-10" db="EMBL/GenBank/DDBJ databases">
        <authorList>
            <person name="Chen Y."/>
            <person name="Shah S."/>
            <person name="Dougan E. K."/>
            <person name="Thang M."/>
            <person name="Chan C."/>
        </authorList>
    </citation>
    <scope>NUCLEOTIDE SEQUENCE [LARGE SCALE GENOMIC DNA]</scope>
</reference>
<evidence type="ECO:0000256" key="1">
    <source>
        <dbReference type="SAM" id="Phobius"/>
    </source>
</evidence>
<feature type="signal peptide" evidence="2">
    <location>
        <begin position="1"/>
        <end position="40"/>
    </location>
</feature>
<evidence type="ECO:0000256" key="2">
    <source>
        <dbReference type="SAM" id="SignalP"/>
    </source>
</evidence>
<evidence type="ECO:0000313" key="3">
    <source>
        <dbReference type="EMBL" id="CAK0881678.1"/>
    </source>
</evidence>
<keyword evidence="1" id="KW-0812">Transmembrane</keyword>
<proteinExistence type="predicted"/>
<keyword evidence="2" id="KW-0732">Signal</keyword>
<sequence>MGLFSITITIHWRGEGILLPLVFFLLLLLILLLLPPPTYGGGGETNMPIMMARDLAASVVLSGVLQRLRTMRHLHRGAPRYDVPLWLRRTINGEEACCQIIAICLEHVLNVL</sequence>
<dbReference type="EMBL" id="CAUYUJ010018215">
    <property type="protein sequence ID" value="CAK0881678.1"/>
    <property type="molecule type" value="Genomic_DNA"/>
</dbReference>
<name>A0ABN9W6A8_9DINO</name>